<protein>
    <recommendedName>
        <fullName evidence="9">Ig-like domain-containing protein</fullName>
    </recommendedName>
</protein>
<keyword evidence="5" id="KW-0325">Glycoprotein</keyword>
<dbReference type="InterPro" id="IPR036179">
    <property type="entry name" value="Ig-like_dom_sf"/>
</dbReference>
<feature type="domain" description="Ig-like" evidence="9">
    <location>
        <begin position="137"/>
        <end position="220"/>
    </location>
</feature>
<dbReference type="InterPro" id="IPR043136">
    <property type="entry name" value="B30.2/SPRY_sf"/>
</dbReference>
<gene>
    <name evidence="10" type="ORF">AALO_G00013400</name>
</gene>
<keyword evidence="6" id="KW-0393">Immunoglobulin domain</keyword>
<name>A0AAV6HGB3_9TELE</name>
<dbReference type="Pfam" id="PF22705">
    <property type="entry name" value="C2-set_3"/>
    <property type="match status" value="1"/>
</dbReference>
<dbReference type="SUPFAM" id="SSF49899">
    <property type="entry name" value="Concanavalin A-like lectins/glucanases"/>
    <property type="match status" value="1"/>
</dbReference>
<dbReference type="EMBL" id="JADWDJ010000001">
    <property type="protein sequence ID" value="KAG5286308.1"/>
    <property type="molecule type" value="Genomic_DNA"/>
</dbReference>
<feature type="transmembrane region" description="Helical" evidence="8">
    <location>
        <begin position="29"/>
        <end position="51"/>
    </location>
</feature>
<dbReference type="Pfam" id="PF07686">
    <property type="entry name" value="V-set"/>
    <property type="match status" value="1"/>
</dbReference>
<dbReference type="InterPro" id="IPR013783">
    <property type="entry name" value="Ig-like_fold"/>
</dbReference>
<sequence length="635" mass="72090">MWWLLLFVCACHGAPTHDTFTVSAPNGPLSVWIGSSIILPCSVSPAFTASLQVRWHRPDKYKTPVLLYENRQVQEQPADPQYKGRVSLIGQLEKGNVSLKLENVSLADSGEFVCFVAGDTWYEQASVHLIVKVMGSPPVLSVTYGGSGQVNITCVSDGWAPQPNLTWRNNGVTEIPSQNHHSATDDHGLVSVTSWLVHSSSGSKWVACSVGLPEEERKESRILPYISGVDTVELERILRDKEAEMERLKQKSEGPWKEVFISFLVLLLLSSATVFVLYRKGFIKCKDLKEAEAEYRKQDKLETESLLKTQSEEVETLKKTITELQSELDKNKGEVEAHKQQITVKLDRIQRDKEAEMERLKQKSEAQVKELEERLIASGAKVDRLKQESTGLLKTQSEEVETLKKMITELRSELETNKGEVEAHKQQITVELDRIQRDKEAEMERLKQKSEAQVKELEERLIASGAKVDRLKQESTELRSELETNKGEVEAHKQQITVELERKLRDKEAEMECLKQKSEGAFPQNHALLLTWDKLKGFKESPNMDEASVQGNLRAKGKRVQCVKPNRDQPLNTYHFILCKDPFSSGQHYWEMRIENKLSCVLAGLGPSQVVLVDQLQANLPELCFIMFCLYLDYT</sequence>
<feature type="coiled-coil region" evidence="7">
    <location>
        <begin position="307"/>
        <end position="517"/>
    </location>
</feature>
<evidence type="ECO:0000256" key="8">
    <source>
        <dbReference type="SAM" id="Phobius"/>
    </source>
</evidence>
<keyword evidence="2" id="KW-0732">Signal</keyword>
<evidence type="ECO:0000313" key="10">
    <source>
        <dbReference type="EMBL" id="KAG5286308.1"/>
    </source>
</evidence>
<proteinExistence type="predicted"/>
<keyword evidence="4" id="KW-1015">Disulfide bond</keyword>
<dbReference type="GO" id="GO:0050852">
    <property type="term" value="P:T cell receptor signaling pathway"/>
    <property type="evidence" value="ECO:0007669"/>
    <property type="project" value="TreeGrafter"/>
</dbReference>
<dbReference type="Gene3D" id="2.60.120.920">
    <property type="match status" value="1"/>
</dbReference>
<evidence type="ECO:0000256" key="7">
    <source>
        <dbReference type="SAM" id="Coils"/>
    </source>
</evidence>
<comment type="subcellular location">
    <subcellularLocation>
        <location evidence="1">Membrane</location>
    </subcellularLocation>
</comment>
<dbReference type="GO" id="GO:0009897">
    <property type="term" value="C:external side of plasma membrane"/>
    <property type="evidence" value="ECO:0007669"/>
    <property type="project" value="TreeGrafter"/>
</dbReference>
<dbReference type="SMART" id="SM00406">
    <property type="entry name" value="IGv"/>
    <property type="match status" value="1"/>
</dbReference>
<evidence type="ECO:0000256" key="6">
    <source>
        <dbReference type="ARBA" id="ARBA00023319"/>
    </source>
</evidence>
<dbReference type="AlphaFoldDB" id="A0AAV6HGB3"/>
<feature type="domain" description="Ig-like" evidence="9">
    <location>
        <begin position="15"/>
        <end position="128"/>
    </location>
</feature>
<evidence type="ECO:0000313" key="11">
    <source>
        <dbReference type="Proteomes" id="UP000823561"/>
    </source>
</evidence>
<evidence type="ECO:0000256" key="5">
    <source>
        <dbReference type="ARBA" id="ARBA00023180"/>
    </source>
</evidence>
<dbReference type="PANTHER" id="PTHR24100">
    <property type="entry name" value="BUTYROPHILIN"/>
    <property type="match status" value="1"/>
</dbReference>
<dbReference type="SUPFAM" id="SSF48726">
    <property type="entry name" value="Immunoglobulin"/>
    <property type="match status" value="2"/>
</dbReference>
<evidence type="ECO:0000256" key="4">
    <source>
        <dbReference type="ARBA" id="ARBA00023157"/>
    </source>
</evidence>
<feature type="transmembrane region" description="Helical" evidence="8">
    <location>
        <begin position="259"/>
        <end position="278"/>
    </location>
</feature>
<accession>A0AAV6HGB3</accession>
<dbReference type="InterPro" id="IPR013320">
    <property type="entry name" value="ConA-like_dom_sf"/>
</dbReference>
<dbReference type="PROSITE" id="PS50835">
    <property type="entry name" value="IG_LIKE"/>
    <property type="match status" value="2"/>
</dbReference>
<dbReference type="InterPro" id="IPR053896">
    <property type="entry name" value="BTN3A2-like_Ig-C"/>
</dbReference>
<dbReference type="InterPro" id="IPR003599">
    <property type="entry name" value="Ig_sub"/>
</dbReference>
<evidence type="ECO:0000256" key="3">
    <source>
        <dbReference type="ARBA" id="ARBA00023136"/>
    </source>
</evidence>
<dbReference type="SMART" id="SM00409">
    <property type="entry name" value="IG"/>
    <property type="match status" value="1"/>
</dbReference>
<evidence type="ECO:0000259" key="9">
    <source>
        <dbReference type="PROSITE" id="PS50835"/>
    </source>
</evidence>
<evidence type="ECO:0000256" key="1">
    <source>
        <dbReference type="ARBA" id="ARBA00004370"/>
    </source>
</evidence>
<dbReference type="FunFam" id="2.60.40.10:FF:000142">
    <property type="entry name" value="V-set domain-containing T-cell activation inhibitor 1"/>
    <property type="match status" value="1"/>
</dbReference>
<dbReference type="Gene3D" id="2.60.40.10">
    <property type="entry name" value="Immunoglobulins"/>
    <property type="match status" value="2"/>
</dbReference>
<dbReference type="GO" id="GO:0005102">
    <property type="term" value="F:signaling receptor binding"/>
    <property type="evidence" value="ECO:0007669"/>
    <property type="project" value="TreeGrafter"/>
</dbReference>
<dbReference type="InterPro" id="IPR007110">
    <property type="entry name" value="Ig-like_dom"/>
</dbReference>
<evidence type="ECO:0000256" key="2">
    <source>
        <dbReference type="ARBA" id="ARBA00022729"/>
    </source>
</evidence>
<keyword evidence="11" id="KW-1185">Reference proteome</keyword>
<keyword evidence="3 8" id="KW-0472">Membrane</keyword>
<organism evidence="10 11">
    <name type="scientific">Alosa alosa</name>
    <name type="common">allis shad</name>
    <dbReference type="NCBI Taxonomy" id="278164"/>
    <lineage>
        <taxon>Eukaryota</taxon>
        <taxon>Metazoa</taxon>
        <taxon>Chordata</taxon>
        <taxon>Craniata</taxon>
        <taxon>Vertebrata</taxon>
        <taxon>Euteleostomi</taxon>
        <taxon>Actinopterygii</taxon>
        <taxon>Neopterygii</taxon>
        <taxon>Teleostei</taxon>
        <taxon>Clupei</taxon>
        <taxon>Clupeiformes</taxon>
        <taxon>Clupeoidei</taxon>
        <taxon>Clupeidae</taxon>
        <taxon>Alosa</taxon>
    </lineage>
</organism>
<dbReference type="Proteomes" id="UP000823561">
    <property type="component" value="Chromosome 1"/>
</dbReference>
<keyword evidence="8" id="KW-0812">Transmembrane</keyword>
<keyword evidence="7" id="KW-0175">Coiled coil</keyword>
<comment type="caution">
    <text evidence="10">The sequence shown here is derived from an EMBL/GenBank/DDBJ whole genome shotgun (WGS) entry which is preliminary data.</text>
</comment>
<reference evidence="10 11" key="1">
    <citation type="submission" date="2020-10" db="EMBL/GenBank/DDBJ databases">
        <title>Chromosome-scale genome assembly of the Allis shad, Alosa alosa.</title>
        <authorList>
            <person name="Margot Z."/>
            <person name="Christophe K."/>
            <person name="Cabau C."/>
            <person name="Louis A."/>
            <person name="Berthelot C."/>
            <person name="Parey E."/>
            <person name="Roest Crollius H."/>
            <person name="Montfort J."/>
            <person name="Robinson-Rechavi M."/>
            <person name="Bucao C."/>
            <person name="Bouchez O."/>
            <person name="Gislard M."/>
            <person name="Lluch J."/>
            <person name="Milhes M."/>
            <person name="Lampietro C."/>
            <person name="Lopez Roques C."/>
            <person name="Donnadieu C."/>
            <person name="Braasch I."/>
            <person name="Desvignes T."/>
            <person name="Postlethwait J."/>
            <person name="Bobe J."/>
            <person name="Guiguen Y."/>
        </authorList>
    </citation>
    <scope>NUCLEOTIDE SEQUENCE [LARGE SCALE GENOMIC DNA]</scope>
    <source>
        <strain evidence="10">M-15738</strain>
        <tissue evidence="10">Blood</tissue>
    </source>
</reference>
<dbReference type="GO" id="GO:0001817">
    <property type="term" value="P:regulation of cytokine production"/>
    <property type="evidence" value="ECO:0007669"/>
    <property type="project" value="TreeGrafter"/>
</dbReference>
<keyword evidence="8" id="KW-1133">Transmembrane helix</keyword>
<dbReference type="PANTHER" id="PTHR24100:SF149">
    <property type="entry name" value="BG-LIKE ANTIGEN 1-RELATED"/>
    <property type="match status" value="1"/>
</dbReference>
<dbReference type="InterPro" id="IPR050504">
    <property type="entry name" value="IgSF_BTN/MOG"/>
</dbReference>
<dbReference type="GO" id="GO:1903037">
    <property type="term" value="P:regulation of leukocyte cell-cell adhesion"/>
    <property type="evidence" value="ECO:0007669"/>
    <property type="project" value="UniProtKB-ARBA"/>
</dbReference>
<dbReference type="GO" id="GO:0050863">
    <property type="term" value="P:regulation of T cell activation"/>
    <property type="evidence" value="ECO:0007669"/>
    <property type="project" value="UniProtKB-ARBA"/>
</dbReference>
<dbReference type="InterPro" id="IPR013106">
    <property type="entry name" value="Ig_V-set"/>
</dbReference>